<dbReference type="Gene3D" id="2.80.10.50">
    <property type="match status" value="2"/>
</dbReference>
<organism evidence="2 3">
    <name type="scientific">Aspergillus sclerotiicarbonarius (strain CBS 121057 / IBT 28362)</name>
    <dbReference type="NCBI Taxonomy" id="1448318"/>
    <lineage>
        <taxon>Eukaryota</taxon>
        <taxon>Fungi</taxon>
        <taxon>Dikarya</taxon>
        <taxon>Ascomycota</taxon>
        <taxon>Pezizomycotina</taxon>
        <taxon>Eurotiomycetes</taxon>
        <taxon>Eurotiomycetidae</taxon>
        <taxon>Eurotiales</taxon>
        <taxon>Aspergillaceae</taxon>
        <taxon>Aspergillus</taxon>
        <taxon>Aspergillus subgen. Circumdati</taxon>
    </lineage>
</organism>
<dbReference type="Pfam" id="PF14200">
    <property type="entry name" value="RicinB_lectin_2"/>
    <property type="match status" value="1"/>
</dbReference>
<dbReference type="Proteomes" id="UP000248423">
    <property type="component" value="Unassembled WGS sequence"/>
</dbReference>
<evidence type="ECO:0000259" key="1">
    <source>
        <dbReference type="Pfam" id="PF14200"/>
    </source>
</evidence>
<evidence type="ECO:0000313" key="2">
    <source>
        <dbReference type="EMBL" id="PYI09491.1"/>
    </source>
</evidence>
<dbReference type="AlphaFoldDB" id="A0A319EJ60"/>
<accession>A0A319EJ60</accession>
<dbReference type="STRING" id="1448318.A0A319EJ60"/>
<dbReference type="OrthoDB" id="2131701at2759"/>
<reference evidence="2 3" key="1">
    <citation type="submission" date="2018-02" db="EMBL/GenBank/DDBJ databases">
        <title>The genomes of Aspergillus section Nigri reveals drivers in fungal speciation.</title>
        <authorList>
            <consortium name="DOE Joint Genome Institute"/>
            <person name="Vesth T.C."/>
            <person name="Nybo J."/>
            <person name="Theobald S."/>
            <person name="Brandl J."/>
            <person name="Frisvad J.C."/>
            <person name="Nielsen K.F."/>
            <person name="Lyhne E.K."/>
            <person name="Kogle M.E."/>
            <person name="Kuo A."/>
            <person name="Riley R."/>
            <person name="Clum A."/>
            <person name="Nolan M."/>
            <person name="Lipzen A."/>
            <person name="Salamov A."/>
            <person name="Henrissat B."/>
            <person name="Wiebenga A."/>
            <person name="De vries R.P."/>
            <person name="Grigoriev I.V."/>
            <person name="Mortensen U.H."/>
            <person name="Andersen M.R."/>
            <person name="Baker S.E."/>
        </authorList>
    </citation>
    <scope>NUCLEOTIDE SEQUENCE [LARGE SCALE GENOMIC DNA]</scope>
    <source>
        <strain evidence="2 3">CBS 121057</strain>
    </source>
</reference>
<keyword evidence="3" id="KW-1185">Reference proteome</keyword>
<sequence>MSDTSQDYFLSDEWHGKTVYLINVAGRTALDLRERNAANGTPVHGWEVNQTVAQKWKLRKVHYNSAWSPWTLENISSGTYLDLKYGDSMDGTPVVGWNNNGHSSNARWFLIAEKRESHTVVMLQNEASYTYLDLHEGRGNNG</sequence>
<dbReference type="InterPro" id="IPR000772">
    <property type="entry name" value="Ricin_B_lectin"/>
</dbReference>
<feature type="domain" description="Ricin B lectin" evidence="1">
    <location>
        <begin position="6"/>
        <end position="97"/>
    </location>
</feature>
<evidence type="ECO:0000313" key="3">
    <source>
        <dbReference type="Proteomes" id="UP000248423"/>
    </source>
</evidence>
<dbReference type="SUPFAM" id="SSF50370">
    <property type="entry name" value="Ricin B-like lectins"/>
    <property type="match status" value="1"/>
</dbReference>
<dbReference type="EMBL" id="KZ826327">
    <property type="protein sequence ID" value="PYI09491.1"/>
    <property type="molecule type" value="Genomic_DNA"/>
</dbReference>
<dbReference type="PROSITE" id="PS50231">
    <property type="entry name" value="RICIN_B_LECTIN"/>
    <property type="match status" value="1"/>
</dbReference>
<proteinExistence type="predicted"/>
<protein>
    <recommendedName>
        <fullName evidence="1">Ricin B lectin domain-containing protein</fullName>
    </recommendedName>
</protein>
<gene>
    <name evidence="2" type="ORF">BO78DRAFT_415765</name>
</gene>
<dbReference type="InterPro" id="IPR035992">
    <property type="entry name" value="Ricin_B-like_lectins"/>
</dbReference>
<dbReference type="VEuPathDB" id="FungiDB:BO78DRAFT_415765"/>
<name>A0A319EJ60_ASPSB</name>